<gene>
    <name evidence="4" type="ORF">PGLA1383_LOCUS28534</name>
</gene>
<name>A0A813F892_POLGL</name>
<dbReference type="PANTHER" id="PTHR45696:SF10">
    <property type="entry name" value="LARGE RIBOSOMAL SUBUNIT PROTEIN P1"/>
    <property type="match status" value="1"/>
</dbReference>
<dbReference type="GO" id="GO:0002181">
    <property type="term" value="P:cytoplasmic translation"/>
    <property type="evidence" value="ECO:0007669"/>
    <property type="project" value="TreeGrafter"/>
</dbReference>
<dbReference type="PANTHER" id="PTHR45696">
    <property type="entry name" value="60S ACIDIC RIBOSOMAL PROTEIN P1"/>
    <property type="match status" value="1"/>
</dbReference>
<organism evidence="4 5">
    <name type="scientific">Polarella glacialis</name>
    <name type="common">Dinoflagellate</name>
    <dbReference type="NCBI Taxonomy" id="89957"/>
    <lineage>
        <taxon>Eukaryota</taxon>
        <taxon>Sar</taxon>
        <taxon>Alveolata</taxon>
        <taxon>Dinophyceae</taxon>
        <taxon>Suessiales</taxon>
        <taxon>Suessiaceae</taxon>
        <taxon>Polarella</taxon>
    </lineage>
</organism>
<dbReference type="CDD" id="cd05831">
    <property type="entry name" value="Ribosomal_P1"/>
    <property type="match status" value="1"/>
</dbReference>
<dbReference type="Gene3D" id="1.10.10.1410">
    <property type="match status" value="1"/>
</dbReference>
<dbReference type="AlphaFoldDB" id="A0A813F892"/>
<dbReference type="GO" id="GO:0043021">
    <property type="term" value="F:ribonucleoprotein complex binding"/>
    <property type="evidence" value="ECO:0007669"/>
    <property type="project" value="TreeGrafter"/>
</dbReference>
<protein>
    <recommendedName>
        <fullName evidence="6">Ribosomal protein P1</fullName>
    </recommendedName>
</protein>
<dbReference type="GO" id="GO:0030295">
    <property type="term" value="F:protein kinase activator activity"/>
    <property type="evidence" value="ECO:0007669"/>
    <property type="project" value="TreeGrafter"/>
</dbReference>
<evidence type="ECO:0008006" key="6">
    <source>
        <dbReference type="Google" id="ProtNLM"/>
    </source>
</evidence>
<evidence type="ECO:0000256" key="1">
    <source>
        <dbReference type="ARBA" id="ARBA00005436"/>
    </source>
</evidence>
<dbReference type="GO" id="GO:0022625">
    <property type="term" value="C:cytosolic large ribosomal subunit"/>
    <property type="evidence" value="ECO:0007669"/>
    <property type="project" value="TreeGrafter"/>
</dbReference>
<dbReference type="Proteomes" id="UP000654075">
    <property type="component" value="Unassembled WGS sequence"/>
</dbReference>
<proteinExistence type="inferred from homology"/>
<dbReference type="GO" id="GO:0003735">
    <property type="term" value="F:structural constituent of ribosome"/>
    <property type="evidence" value="ECO:0007669"/>
    <property type="project" value="TreeGrafter"/>
</dbReference>
<keyword evidence="5" id="KW-1185">Reference proteome</keyword>
<evidence type="ECO:0000313" key="4">
    <source>
        <dbReference type="EMBL" id="CAE8610722.1"/>
    </source>
</evidence>
<dbReference type="InterPro" id="IPR038716">
    <property type="entry name" value="P1/P2_N_sf"/>
</dbReference>
<sequence length="79" mass="8664">MAEVAAAEVPQAEKDELFCAYAAMILKDSELELSEENLNKLIKASGGSIDSFFPSLFAKMLVGKVVEEEEEDVDFDLFG</sequence>
<dbReference type="FunFam" id="1.10.10.1410:FF:000002">
    <property type="entry name" value="60S acidic ribosomal protein P2"/>
    <property type="match status" value="1"/>
</dbReference>
<keyword evidence="3" id="KW-0687">Ribonucleoprotein</keyword>
<evidence type="ECO:0000256" key="3">
    <source>
        <dbReference type="ARBA" id="ARBA00023274"/>
    </source>
</evidence>
<evidence type="ECO:0000256" key="2">
    <source>
        <dbReference type="ARBA" id="ARBA00022980"/>
    </source>
</evidence>
<keyword evidence="2" id="KW-0689">Ribosomal protein</keyword>
<evidence type="ECO:0000313" key="5">
    <source>
        <dbReference type="Proteomes" id="UP000654075"/>
    </source>
</evidence>
<accession>A0A813F892</accession>
<comment type="similarity">
    <text evidence="1">Belongs to the eukaryotic ribosomal protein P1/P2 family.</text>
</comment>
<dbReference type="EMBL" id="CAJNNV010024822">
    <property type="protein sequence ID" value="CAE8610722.1"/>
    <property type="molecule type" value="Genomic_DNA"/>
</dbReference>
<comment type="caution">
    <text evidence="4">The sequence shown here is derived from an EMBL/GenBank/DDBJ whole genome shotgun (WGS) entry which is preliminary data.</text>
</comment>
<reference evidence="4" key="1">
    <citation type="submission" date="2021-02" db="EMBL/GenBank/DDBJ databases">
        <authorList>
            <person name="Dougan E. K."/>
            <person name="Rhodes N."/>
            <person name="Thang M."/>
            <person name="Chan C."/>
        </authorList>
    </citation>
    <scope>NUCLEOTIDE SEQUENCE</scope>
</reference>